<evidence type="ECO:0000313" key="3">
    <source>
        <dbReference type="Proteomes" id="UP000784294"/>
    </source>
</evidence>
<dbReference type="GO" id="GO:0098887">
    <property type="term" value="P:neurotransmitter receptor transport, endosome to postsynaptic membrane"/>
    <property type="evidence" value="ECO:0007669"/>
    <property type="project" value="TreeGrafter"/>
</dbReference>
<name>A0A3S4ZXX0_9PLAT</name>
<dbReference type="GO" id="GO:0099152">
    <property type="term" value="P:regulation of neurotransmitter receptor transport, endosome to postsynaptic membrane"/>
    <property type="evidence" value="ECO:0007669"/>
    <property type="project" value="TreeGrafter"/>
</dbReference>
<accession>A0A3S4ZXX0</accession>
<dbReference type="EMBL" id="CAAALY010000758">
    <property type="protein sequence ID" value="VEL06978.1"/>
    <property type="molecule type" value="Genomic_DNA"/>
</dbReference>
<comment type="caution">
    <text evidence="2">The sequence shown here is derived from an EMBL/GenBank/DDBJ whole genome shotgun (WGS) entry which is preliminary data.</text>
</comment>
<evidence type="ECO:0000313" key="2">
    <source>
        <dbReference type="EMBL" id="VEL06978.1"/>
    </source>
</evidence>
<reference evidence="2" key="1">
    <citation type="submission" date="2018-11" db="EMBL/GenBank/DDBJ databases">
        <authorList>
            <consortium name="Pathogen Informatics"/>
        </authorList>
    </citation>
    <scope>NUCLEOTIDE SEQUENCE</scope>
</reference>
<keyword evidence="3" id="KW-1185">Reference proteome</keyword>
<feature type="coiled-coil region" evidence="1">
    <location>
        <begin position="208"/>
        <end position="267"/>
    </location>
</feature>
<sequence>MQVDISPKEFARYQNQLIELRNENYLATEARNKALKTVENLEVQLAKLSCELANTNANLTRIQNAGNITEIYKENDQLRHKLIGLESSFQLQSSTLRAEVTRLITEKEELLLKGLSPSDAFSRAQKQESQAIQFPSTSIQITNQMTQTDLSGNVVIHDEQEAVILRARLQELQSDLQAAHRDRELFSFRLEEANLELRSKEEHFSTKLIDYQQKQEEGQKELARLEQELAQAREIAESSRDAAESIRRRSENVKRDLKRQLANAIKNSGSLGPNRISRQNDDSESLCSLLSAGGAQRFSKLSAPECQSIHSCGSSDQELNGLPFGYRGKSDGPFPMNSERDKKSLIDSNVSNSIKEATRGLGQLAPSSIRSFDSDQILTNTLSEADFRVSKNILN</sequence>
<feature type="coiled-coil region" evidence="1">
    <location>
        <begin position="31"/>
        <end position="65"/>
    </location>
</feature>
<dbReference type="PANTHER" id="PTHR18978">
    <property type="entry name" value="GRIP-1 ASSOCIATED PROTEIN 1"/>
    <property type="match status" value="1"/>
</dbReference>
<dbReference type="GO" id="GO:0098998">
    <property type="term" value="C:extrinsic component of postsynaptic early endosome membrane"/>
    <property type="evidence" value="ECO:0007669"/>
    <property type="project" value="TreeGrafter"/>
</dbReference>
<dbReference type="Proteomes" id="UP000784294">
    <property type="component" value="Unassembled WGS sequence"/>
</dbReference>
<dbReference type="AlphaFoldDB" id="A0A3S4ZXX0"/>
<keyword evidence="1" id="KW-0175">Coiled coil</keyword>
<protein>
    <submittedName>
        <fullName evidence="2">Uncharacterized protein</fullName>
    </submittedName>
</protein>
<dbReference type="OrthoDB" id="6269447at2759"/>
<dbReference type="GO" id="GO:0099158">
    <property type="term" value="P:regulation of recycling endosome localization within postsynapse"/>
    <property type="evidence" value="ECO:0007669"/>
    <property type="project" value="TreeGrafter"/>
</dbReference>
<organism evidence="2 3">
    <name type="scientific">Protopolystoma xenopodis</name>
    <dbReference type="NCBI Taxonomy" id="117903"/>
    <lineage>
        <taxon>Eukaryota</taxon>
        <taxon>Metazoa</taxon>
        <taxon>Spiralia</taxon>
        <taxon>Lophotrochozoa</taxon>
        <taxon>Platyhelminthes</taxon>
        <taxon>Monogenea</taxon>
        <taxon>Polyopisthocotylea</taxon>
        <taxon>Polystomatidea</taxon>
        <taxon>Polystomatidae</taxon>
        <taxon>Protopolystoma</taxon>
    </lineage>
</organism>
<dbReference type="GO" id="GO:0098978">
    <property type="term" value="C:glutamatergic synapse"/>
    <property type="evidence" value="ECO:0007669"/>
    <property type="project" value="TreeGrafter"/>
</dbReference>
<dbReference type="PANTHER" id="PTHR18978:SF1">
    <property type="entry name" value="GRIP1-ASSOCIATED PROTEIN 1"/>
    <property type="match status" value="1"/>
</dbReference>
<dbReference type="InterPro" id="IPR026204">
    <property type="entry name" value="GRIPAP1"/>
</dbReference>
<gene>
    <name evidence="2" type="ORF">PXEA_LOCUS418</name>
</gene>
<proteinExistence type="predicted"/>
<dbReference type="GO" id="GO:1905244">
    <property type="term" value="P:regulation of modification of synaptic structure"/>
    <property type="evidence" value="ECO:0007669"/>
    <property type="project" value="TreeGrafter"/>
</dbReference>
<evidence type="ECO:0000256" key="1">
    <source>
        <dbReference type="SAM" id="Coils"/>
    </source>
</evidence>
<dbReference type="GO" id="GO:0098837">
    <property type="term" value="C:postsynaptic recycling endosome"/>
    <property type="evidence" value="ECO:0007669"/>
    <property type="project" value="TreeGrafter"/>
</dbReference>